<protein>
    <submittedName>
        <fullName evidence="4">GNAT family N-acetyltransferase</fullName>
        <ecNumber evidence="4">2.3.1.-</ecNumber>
    </submittedName>
</protein>
<dbReference type="Gene3D" id="3.40.630.30">
    <property type="match status" value="1"/>
</dbReference>
<dbReference type="InterPro" id="IPR013653">
    <property type="entry name" value="GCN5-like_dom"/>
</dbReference>
<keyword evidence="5" id="KW-1185">Reference proteome</keyword>
<dbReference type="EMBL" id="CP117411">
    <property type="protein sequence ID" value="WCT73024.1"/>
    <property type="molecule type" value="Genomic_DNA"/>
</dbReference>
<evidence type="ECO:0000256" key="1">
    <source>
        <dbReference type="ARBA" id="ARBA00022679"/>
    </source>
</evidence>
<dbReference type="GO" id="GO:0016746">
    <property type="term" value="F:acyltransferase activity"/>
    <property type="evidence" value="ECO:0007669"/>
    <property type="project" value="UniProtKB-KW"/>
</dbReference>
<dbReference type="CDD" id="cd04301">
    <property type="entry name" value="NAT_SF"/>
    <property type="match status" value="1"/>
</dbReference>
<dbReference type="SUPFAM" id="SSF55729">
    <property type="entry name" value="Acyl-CoA N-acyltransferases (Nat)"/>
    <property type="match status" value="1"/>
</dbReference>
<dbReference type="PANTHER" id="PTHR43420:SF3">
    <property type="entry name" value="N-ACETYLTRANSFERASE DOMAIN-CONTAINING PROTEIN"/>
    <property type="match status" value="1"/>
</dbReference>
<dbReference type="EC" id="2.3.1.-" evidence="4"/>
<keyword evidence="2 4" id="KW-0012">Acyltransferase</keyword>
<dbReference type="RefSeq" id="WP_273686998.1">
    <property type="nucleotide sequence ID" value="NZ_CP117411.1"/>
</dbReference>
<gene>
    <name evidence="4" type="ORF">PQ455_15520</name>
</gene>
<dbReference type="Pfam" id="PF08445">
    <property type="entry name" value="FR47"/>
    <property type="match status" value="1"/>
</dbReference>
<keyword evidence="1 4" id="KW-0808">Transferase</keyword>
<sequence>MALREGLSPLDRPIWSALTSGWAHLAEGDARALRLDPAYGPFAATPDRSEAALAALPALIPPGGALWLVDDLALAPPPGTIVTRSAGLLQMVAETPAPADPDFQPEPLTEADAPAMRALAHLTVPGPFHDLTHRLSPFVGVKQDGRLIAMAGERMRMDGLSEVSGICTHPDARGRGLARALTAFIANRIAARGETPFLHCYPGNAAAVALYERLGFVARRELVLTILATA</sequence>
<dbReference type="InterPro" id="IPR016181">
    <property type="entry name" value="Acyl_CoA_acyltransferase"/>
</dbReference>
<dbReference type="PANTHER" id="PTHR43420">
    <property type="entry name" value="ACETYLTRANSFERASE"/>
    <property type="match status" value="1"/>
</dbReference>
<accession>A0ABY7TIR1</accession>
<name>A0ABY7TIR1_9SPHN</name>
<organism evidence="4 5">
    <name type="scientific">Sphingomonas naphthae</name>
    <dbReference type="NCBI Taxonomy" id="1813468"/>
    <lineage>
        <taxon>Bacteria</taxon>
        <taxon>Pseudomonadati</taxon>
        <taxon>Pseudomonadota</taxon>
        <taxon>Alphaproteobacteria</taxon>
        <taxon>Sphingomonadales</taxon>
        <taxon>Sphingomonadaceae</taxon>
        <taxon>Sphingomonas</taxon>
    </lineage>
</organism>
<dbReference type="InterPro" id="IPR050680">
    <property type="entry name" value="YpeA/RimI_acetyltransf"/>
</dbReference>
<evidence type="ECO:0000313" key="5">
    <source>
        <dbReference type="Proteomes" id="UP001220395"/>
    </source>
</evidence>
<dbReference type="PROSITE" id="PS51186">
    <property type="entry name" value="GNAT"/>
    <property type="match status" value="1"/>
</dbReference>
<reference evidence="4 5" key="1">
    <citation type="submission" date="2023-02" db="EMBL/GenBank/DDBJ databases">
        <title>Genome sequence of Sphingomonas naphthae.</title>
        <authorList>
            <person name="Kim S."/>
            <person name="Heo J."/>
            <person name="Kwon S.-W."/>
        </authorList>
    </citation>
    <scope>NUCLEOTIDE SEQUENCE [LARGE SCALE GENOMIC DNA]</scope>
    <source>
        <strain evidence="4 5">KACC 18716</strain>
    </source>
</reference>
<dbReference type="InterPro" id="IPR000182">
    <property type="entry name" value="GNAT_dom"/>
</dbReference>
<evidence type="ECO:0000256" key="2">
    <source>
        <dbReference type="ARBA" id="ARBA00023315"/>
    </source>
</evidence>
<dbReference type="Proteomes" id="UP001220395">
    <property type="component" value="Chromosome"/>
</dbReference>
<feature type="domain" description="N-acetyltransferase" evidence="3">
    <location>
        <begin position="103"/>
        <end position="230"/>
    </location>
</feature>
<proteinExistence type="predicted"/>
<evidence type="ECO:0000313" key="4">
    <source>
        <dbReference type="EMBL" id="WCT73024.1"/>
    </source>
</evidence>
<evidence type="ECO:0000259" key="3">
    <source>
        <dbReference type="PROSITE" id="PS51186"/>
    </source>
</evidence>